<gene>
    <name evidence="2" type="ORF">VN97_g12660</name>
</gene>
<accession>A0AAI9T5H0</accession>
<feature type="region of interest" description="Disordered" evidence="1">
    <location>
        <begin position="260"/>
        <end position="280"/>
    </location>
</feature>
<dbReference type="AlphaFoldDB" id="A0AAI9T5H0"/>
<name>A0AAI9T5H0_PENTH</name>
<keyword evidence="3" id="KW-1185">Reference proteome</keyword>
<protein>
    <submittedName>
        <fullName evidence="2">Uncharacterized protein</fullName>
    </submittedName>
</protein>
<reference evidence="2" key="1">
    <citation type="submission" date="2015-06" db="EMBL/GenBank/DDBJ databases">
        <authorList>
            <person name="Nguyen H."/>
        </authorList>
    </citation>
    <scope>NUCLEOTIDE SEQUENCE</scope>
    <source>
        <strain evidence="2">DAOM 180753</strain>
    </source>
</reference>
<feature type="compositionally biased region" description="Polar residues" evidence="1">
    <location>
        <begin position="266"/>
        <end position="280"/>
    </location>
</feature>
<evidence type="ECO:0000313" key="2">
    <source>
        <dbReference type="EMBL" id="KAJ9480863.1"/>
    </source>
</evidence>
<evidence type="ECO:0000313" key="3">
    <source>
        <dbReference type="Proteomes" id="UP001227192"/>
    </source>
</evidence>
<proteinExistence type="predicted"/>
<reference evidence="2" key="2">
    <citation type="journal article" date="2016" name="Fungal Biol.">
        <title>Ochratoxin A production by Penicillium thymicola.</title>
        <authorList>
            <person name="Nguyen H.D.T."/>
            <person name="McMullin D.R."/>
            <person name="Ponomareva E."/>
            <person name="Riley R."/>
            <person name="Pomraning K.R."/>
            <person name="Baker S.E."/>
            <person name="Seifert K.A."/>
        </authorList>
    </citation>
    <scope>NUCLEOTIDE SEQUENCE</scope>
    <source>
        <strain evidence="2">DAOM 180753</strain>
    </source>
</reference>
<evidence type="ECO:0000256" key="1">
    <source>
        <dbReference type="SAM" id="MobiDB-lite"/>
    </source>
</evidence>
<comment type="caution">
    <text evidence="2">The sequence shown here is derived from an EMBL/GenBank/DDBJ whole genome shotgun (WGS) entry which is preliminary data.</text>
</comment>
<organism evidence="2 3">
    <name type="scientific">Penicillium thymicola</name>
    <dbReference type="NCBI Taxonomy" id="293382"/>
    <lineage>
        <taxon>Eukaryota</taxon>
        <taxon>Fungi</taxon>
        <taxon>Dikarya</taxon>
        <taxon>Ascomycota</taxon>
        <taxon>Pezizomycotina</taxon>
        <taxon>Eurotiomycetes</taxon>
        <taxon>Eurotiomycetidae</taxon>
        <taxon>Eurotiales</taxon>
        <taxon>Aspergillaceae</taxon>
        <taxon>Penicillium</taxon>
    </lineage>
</organism>
<sequence length="315" mass="35103">MDTVEAFSYLQGTVPALISRIKDLAAHKNTNHTEYYEACHGQKPLRLRCPTNHSVRPVQLDEVVRIEQKRDPSNFDKSMAKAKYSMDSIQCSGRKRRADEDLNIGRNKPFAPVNKRHKVIIEYDGHIQKVLEEVVRDIGICRGNIRRANISVMQTRLFPKTVDKTLCLANHQVRELDPSLIVASSFVRRAQTGSCVTSAFGSGKSQKKPVIDYADEQLKMAHELCETAAHQALRTGNCVSKIETALEYLEKLRTTVNNEVRRSTEQRLQQMTEEETSANAHSTSIAARFARVAAISTGGGALPVGTSIIEVDNAS</sequence>
<dbReference type="EMBL" id="LACB01001047">
    <property type="protein sequence ID" value="KAJ9480863.1"/>
    <property type="molecule type" value="Genomic_DNA"/>
</dbReference>
<dbReference type="Proteomes" id="UP001227192">
    <property type="component" value="Unassembled WGS sequence"/>
</dbReference>